<dbReference type="InterPro" id="IPR015424">
    <property type="entry name" value="PyrdxlP-dep_Trfase"/>
</dbReference>
<organism evidence="2 3">
    <name type="scientific">Hamadaea flava</name>
    <dbReference type="NCBI Taxonomy" id="1742688"/>
    <lineage>
        <taxon>Bacteria</taxon>
        <taxon>Bacillati</taxon>
        <taxon>Actinomycetota</taxon>
        <taxon>Actinomycetes</taxon>
        <taxon>Micromonosporales</taxon>
        <taxon>Micromonosporaceae</taxon>
        <taxon>Hamadaea</taxon>
    </lineage>
</organism>
<evidence type="ECO:0000313" key="2">
    <source>
        <dbReference type="EMBL" id="MFC4132114.1"/>
    </source>
</evidence>
<dbReference type="RefSeq" id="WP_253753852.1">
    <property type="nucleotide sequence ID" value="NZ_JAMZDZ010000001.1"/>
</dbReference>
<dbReference type="InterPro" id="IPR015421">
    <property type="entry name" value="PyrdxlP-dep_Trfase_major"/>
</dbReference>
<keyword evidence="3" id="KW-1185">Reference proteome</keyword>
<evidence type="ECO:0000259" key="1">
    <source>
        <dbReference type="Pfam" id="PF00266"/>
    </source>
</evidence>
<reference evidence="3" key="1">
    <citation type="journal article" date="2019" name="Int. J. Syst. Evol. Microbiol.">
        <title>The Global Catalogue of Microorganisms (GCM) 10K type strain sequencing project: providing services to taxonomists for standard genome sequencing and annotation.</title>
        <authorList>
            <consortium name="The Broad Institute Genomics Platform"/>
            <consortium name="The Broad Institute Genome Sequencing Center for Infectious Disease"/>
            <person name="Wu L."/>
            <person name="Ma J."/>
        </authorList>
    </citation>
    <scope>NUCLEOTIDE SEQUENCE [LARGE SCALE GENOMIC DNA]</scope>
    <source>
        <strain evidence="3">CGMCC 4.7289</strain>
    </source>
</reference>
<dbReference type="Gene3D" id="3.40.640.10">
    <property type="entry name" value="Type I PLP-dependent aspartate aminotransferase-like (Major domain)"/>
    <property type="match status" value="1"/>
</dbReference>
<dbReference type="NCBIfam" id="TIGR01976">
    <property type="entry name" value="am_tr_V_VC1184"/>
    <property type="match status" value="1"/>
</dbReference>
<dbReference type="Gene3D" id="3.90.1150.10">
    <property type="entry name" value="Aspartate Aminotransferase, domain 1"/>
    <property type="match status" value="1"/>
</dbReference>
<sequence length="386" mass="39587">MGALPIESVRVFFPAFANGVIRLDGPGGSQTPQPVLDAITGYLSASNANLGGVFAASEATGDLVAGARAAAAAFLGAASPAEVGFGFNATSVNFNLSRAATRDVVAGDEIVVTALDHDANIAPWTQAAADRGLVVKTVGLDGDGRLDMVALAAAIGQRTRIVAFPYANNATGTAVDVAAVVQLAHAAGAIAWADATHWAPHFPTVVGELGVDVAICSAYKFFGPHLGLFYVRERVADRWRPHQAAHAVAAPGAARFEHGTLAFEALAGLVAALEYVDSVGWAAIVDHERRLGQRFLDGLPDGIRLHGLPAMDGRTATFALTVPGHAPVEVAKALASRGIAAGAGMFHAPAVFDALGITGGAVRVGFLHYHSEADVDATLTALRSLV</sequence>
<dbReference type="InterPro" id="IPR000192">
    <property type="entry name" value="Aminotrans_V_dom"/>
</dbReference>
<dbReference type="PANTHER" id="PTHR43586">
    <property type="entry name" value="CYSTEINE DESULFURASE"/>
    <property type="match status" value="1"/>
</dbReference>
<dbReference type="Proteomes" id="UP001595816">
    <property type="component" value="Unassembled WGS sequence"/>
</dbReference>
<feature type="domain" description="Aminotransferase class V" evidence="1">
    <location>
        <begin position="23"/>
        <end position="377"/>
    </location>
</feature>
<dbReference type="EMBL" id="JBHSAY010000009">
    <property type="protein sequence ID" value="MFC4132114.1"/>
    <property type="molecule type" value="Genomic_DNA"/>
</dbReference>
<dbReference type="InterPro" id="IPR015422">
    <property type="entry name" value="PyrdxlP-dep_Trfase_small"/>
</dbReference>
<dbReference type="InterPro" id="IPR011340">
    <property type="entry name" value="Cys_dSase-rel"/>
</dbReference>
<accession>A0ABV8LPF6</accession>
<protein>
    <submittedName>
        <fullName evidence="2">Cysteine desulfurase-like protein</fullName>
    </submittedName>
</protein>
<dbReference type="Pfam" id="PF00266">
    <property type="entry name" value="Aminotran_5"/>
    <property type="match status" value="1"/>
</dbReference>
<dbReference type="SUPFAM" id="SSF53383">
    <property type="entry name" value="PLP-dependent transferases"/>
    <property type="match status" value="1"/>
</dbReference>
<proteinExistence type="predicted"/>
<name>A0ABV8LPF6_9ACTN</name>
<comment type="caution">
    <text evidence="2">The sequence shown here is derived from an EMBL/GenBank/DDBJ whole genome shotgun (WGS) entry which is preliminary data.</text>
</comment>
<dbReference type="PANTHER" id="PTHR43586:SF21">
    <property type="entry name" value="PYRIDOXAL PHOSPHATE (PLP)-DEPENDENT ASPARTATE AMINOTRANSFERASE SUPERFAMILY"/>
    <property type="match status" value="1"/>
</dbReference>
<gene>
    <name evidence="2" type="ORF">ACFOZ4_16005</name>
</gene>
<evidence type="ECO:0000313" key="3">
    <source>
        <dbReference type="Proteomes" id="UP001595816"/>
    </source>
</evidence>